<feature type="domain" description="C2H2-type" evidence="10">
    <location>
        <begin position="544"/>
        <end position="571"/>
    </location>
</feature>
<evidence type="ECO:0000256" key="6">
    <source>
        <dbReference type="ARBA" id="ARBA00023242"/>
    </source>
</evidence>
<dbReference type="Proteomes" id="UP000594454">
    <property type="component" value="Chromosome 3"/>
</dbReference>
<keyword evidence="4 7" id="KW-0863">Zinc-finger</keyword>
<dbReference type="EMBL" id="LR899011">
    <property type="protein sequence ID" value="CAD7084587.1"/>
    <property type="molecule type" value="Genomic_DNA"/>
</dbReference>
<dbReference type="SUPFAM" id="SSF57667">
    <property type="entry name" value="beta-beta-alpha zinc fingers"/>
    <property type="match status" value="4"/>
</dbReference>
<dbReference type="GO" id="GO:0005634">
    <property type="term" value="C:nucleus"/>
    <property type="evidence" value="ECO:0007669"/>
    <property type="project" value="UniProtKB-SubCell"/>
</dbReference>
<keyword evidence="3" id="KW-0677">Repeat</keyword>
<proteinExistence type="predicted"/>
<dbReference type="PROSITE" id="PS00028">
    <property type="entry name" value="ZINC_FINGER_C2H2_1"/>
    <property type="match status" value="8"/>
</dbReference>
<dbReference type="FunFam" id="3.30.160.60:FF:000446">
    <property type="entry name" value="Zinc finger protein"/>
    <property type="match status" value="1"/>
</dbReference>
<evidence type="ECO:0000256" key="1">
    <source>
        <dbReference type="ARBA" id="ARBA00004123"/>
    </source>
</evidence>
<keyword evidence="6" id="KW-0539">Nucleus</keyword>
<dbReference type="GO" id="GO:0045944">
    <property type="term" value="P:positive regulation of transcription by RNA polymerase II"/>
    <property type="evidence" value="ECO:0007669"/>
    <property type="project" value="UniProtKB-ARBA"/>
</dbReference>
<dbReference type="AlphaFoldDB" id="A0A7R8YTC7"/>
<gene>
    <name evidence="11" type="ORF">HERILL_LOCUS7474</name>
</gene>
<dbReference type="GO" id="GO:0000981">
    <property type="term" value="F:DNA-binding transcription factor activity, RNA polymerase II-specific"/>
    <property type="evidence" value="ECO:0007669"/>
    <property type="project" value="TreeGrafter"/>
</dbReference>
<dbReference type="OrthoDB" id="3437960at2759"/>
<dbReference type="SMART" id="SM00355">
    <property type="entry name" value="ZnF_C2H2"/>
    <property type="match status" value="10"/>
</dbReference>
<evidence type="ECO:0000256" key="5">
    <source>
        <dbReference type="ARBA" id="ARBA00022833"/>
    </source>
</evidence>
<keyword evidence="5" id="KW-0862">Zinc</keyword>
<dbReference type="FunFam" id="3.30.160.60:FF:000218">
    <property type="entry name" value="Zinc finger protein 10"/>
    <property type="match status" value="1"/>
</dbReference>
<comment type="subcellular location">
    <subcellularLocation>
        <location evidence="1">Nucleus</location>
    </subcellularLocation>
</comment>
<evidence type="ECO:0000256" key="2">
    <source>
        <dbReference type="ARBA" id="ARBA00022723"/>
    </source>
</evidence>
<evidence type="ECO:0000256" key="7">
    <source>
        <dbReference type="PROSITE-ProRule" id="PRU00042"/>
    </source>
</evidence>
<dbReference type="GO" id="GO:0000978">
    <property type="term" value="F:RNA polymerase II cis-regulatory region sequence-specific DNA binding"/>
    <property type="evidence" value="ECO:0007669"/>
    <property type="project" value="TreeGrafter"/>
</dbReference>
<dbReference type="PANTHER" id="PTHR19818:SF139">
    <property type="entry name" value="PAIR-RULE PROTEIN ODD-PAIRED"/>
    <property type="match status" value="1"/>
</dbReference>
<feature type="domain" description="C2H2-type" evidence="10">
    <location>
        <begin position="400"/>
        <end position="427"/>
    </location>
</feature>
<protein>
    <recommendedName>
        <fullName evidence="10">C2H2-type domain-containing protein</fullName>
    </recommendedName>
</protein>
<dbReference type="FunFam" id="3.30.160.60:FF:002770">
    <property type="entry name" value="ZNF256 isoform 1"/>
    <property type="match status" value="1"/>
</dbReference>
<feature type="coiled-coil region" evidence="8">
    <location>
        <begin position="329"/>
        <end position="356"/>
    </location>
</feature>
<dbReference type="OMA" id="HEDENMS"/>
<dbReference type="FunCoup" id="A0A7R8YTC7">
    <property type="interactions" value="61"/>
</dbReference>
<feature type="domain" description="C2H2-type" evidence="10">
    <location>
        <begin position="631"/>
        <end position="658"/>
    </location>
</feature>
<evidence type="ECO:0000256" key="3">
    <source>
        <dbReference type="ARBA" id="ARBA00022737"/>
    </source>
</evidence>
<dbReference type="InParanoid" id="A0A7R8YTC7"/>
<dbReference type="PROSITE" id="PS50157">
    <property type="entry name" value="ZINC_FINGER_C2H2_2"/>
    <property type="match status" value="8"/>
</dbReference>
<organism evidence="11 12">
    <name type="scientific">Hermetia illucens</name>
    <name type="common">Black soldier fly</name>
    <dbReference type="NCBI Taxonomy" id="343691"/>
    <lineage>
        <taxon>Eukaryota</taxon>
        <taxon>Metazoa</taxon>
        <taxon>Ecdysozoa</taxon>
        <taxon>Arthropoda</taxon>
        <taxon>Hexapoda</taxon>
        <taxon>Insecta</taxon>
        <taxon>Pterygota</taxon>
        <taxon>Neoptera</taxon>
        <taxon>Endopterygota</taxon>
        <taxon>Diptera</taxon>
        <taxon>Brachycera</taxon>
        <taxon>Stratiomyomorpha</taxon>
        <taxon>Stratiomyidae</taxon>
        <taxon>Hermetiinae</taxon>
        <taxon>Hermetia</taxon>
    </lineage>
</organism>
<accession>A0A7R8YTC7</accession>
<keyword evidence="12" id="KW-1185">Reference proteome</keyword>
<feature type="compositionally biased region" description="Polar residues" evidence="9">
    <location>
        <begin position="35"/>
        <end position="44"/>
    </location>
</feature>
<feature type="domain" description="C2H2-type" evidence="10">
    <location>
        <begin position="468"/>
        <end position="497"/>
    </location>
</feature>
<feature type="domain" description="C2H2-type" evidence="10">
    <location>
        <begin position="272"/>
        <end position="295"/>
    </location>
</feature>
<reference evidence="11 12" key="1">
    <citation type="submission" date="2020-11" db="EMBL/GenBank/DDBJ databases">
        <authorList>
            <person name="Wallbank WR R."/>
            <person name="Pardo Diaz C."/>
            <person name="Kozak K."/>
            <person name="Martin S."/>
            <person name="Jiggins C."/>
            <person name="Moest M."/>
            <person name="Warren A I."/>
            <person name="Generalovic N T."/>
            <person name="Byers J.R.P. K."/>
            <person name="Montejo-Kovacevich G."/>
            <person name="Yen C E."/>
        </authorList>
    </citation>
    <scope>NUCLEOTIDE SEQUENCE [LARGE SCALE GENOMIC DNA]</scope>
</reference>
<dbReference type="PANTHER" id="PTHR19818">
    <property type="entry name" value="ZINC FINGER PROTEIN ZIC AND GLI"/>
    <property type="match status" value="1"/>
</dbReference>
<dbReference type="Gene3D" id="3.30.160.60">
    <property type="entry name" value="Classic Zinc Finger"/>
    <property type="match status" value="7"/>
</dbReference>
<keyword evidence="8" id="KW-0175">Coiled coil</keyword>
<feature type="domain" description="C2H2-type" evidence="10">
    <location>
        <begin position="659"/>
        <end position="687"/>
    </location>
</feature>
<evidence type="ECO:0000256" key="9">
    <source>
        <dbReference type="SAM" id="MobiDB-lite"/>
    </source>
</evidence>
<evidence type="ECO:0000259" key="10">
    <source>
        <dbReference type="PROSITE" id="PS50157"/>
    </source>
</evidence>
<dbReference type="GO" id="GO:0008270">
    <property type="term" value="F:zinc ion binding"/>
    <property type="evidence" value="ECO:0007669"/>
    <property type="project" value="UniProtKB-KW"/>
</dbReference>
<dbReference type="InterPro" id="IPR050329">
    <property type="entry name" value="GLI_C2H2-zinc-finger"/>
</dbReference>
<dbReference type="FunFam" id="3.30.160.60:FF:001102">
    <property type="entry name" value="Transcription factor IIIA"/>
    <property type="match status" value="1"/>
</dbReference>
<evidence type="ECO:0000256" key="4">
    <source>
        <dbReference type="ARBA" id="ARBA00022771"/>
    </source>
</evidence>
<feature type="domain" description="C2H2-type" evidence="10">
    <location>
        <begin position="572"/>
        <end position="602"/>
    </location>
</feature>
<sequence>MNFSDDYVESESWLTERIFSQLKEYNPHEKDNNAEIPSTSSNHPIVSESHDRNSVEISNGQQPFGDGLTENKVLINDVVPSESFQNESMMGLQHNGNVAENSSYITPIATDLTNQEISRMAWEALANLNEGSKDALLVLDAEHTQRYLELMKACGAMPYEYYPVSDDVVVVNESSTNEPGQTSTDGQPSAIQCTNCDKIFEEAEFVSHVCEYDENKTLIKDEEEVKCATTEETVEPPCIRQLRENNARIRKFLKDELKIDLGGPTKKQDGPHECTMCERKFVHASGLVRHMEKHALDLIPVTTNSNQSGSGLRVVSKCLICGRILFSTMEGLKHIADAHEKLSENHEDENMSEEEEGIGDIQPENISSAGNCIVAAKDANSDNERRVTAYLKVVILNSILQCEFCDFSFSEVSDLLLHESSHDPLRGFECSSCGISVPTSKEIFLHWQAECPYVKDESRKNINLQKYFVCNVCENKFSSHEQLYDHRYSSYHLFPRLSKTLSIMQVGCEYCGIFHESAKSIMKHHEEKHIKKIKKESTTKYRQYLCDVCGKSYTQSSHLWQHLRFHRGVKPFACKEPGCNRRFTIRPDLNDHIRKCHTGERPYHCLVCGKRFLTGSVFYQHRLIHRGERRYGCEECGKRFYRADALKNHQRIHTGEKPYGCMYCSKSFRQRGDRDKHIRARHANLDANARSIAANSKDGMPNPGGVVYVGNVAFPTSMFKPMMRDIDESIYCGK</sequence>
<dbReference type="InterPro" id="IPR036236">
    <property type="entry name" value="Znf_C2H2_sf"/>
</dbReference>
<feature type="region of interest" description="Disordered" evidence="9">
    <location>
        <begin position="28"/>
        <end position="49"/>
    </location>
</feature>
<feature type="domain" description="C2H2-type" evidence="10">
    <location>
        <begin position="603"/>
        <end position="630"/>
    </location>
</feature>
<evidence type="ECO:0000313" key="12">
    <source>
        <dbReference type="Proteomes" id="UP000594454"/>
    </source>
</evidence>
<dbReference type="InterPro" id="IPR013087">
    <property type="entry name" value="Znf_C2H2_type"/>
</dbReference>
<dbReference type="GO" id="GO:0032502">
    <property type="term" value="P:developmental process"/>
    <property type="evidence" value="ECO:0007669"/>
    <property type="project" value="UniProtKB-ARBA"/>
</dbReference>
<dbReference type="FunFam" id="3.30.160.60:FF:000202">
    <property type="entry name" value="Zinc finger protein 574"/>
    <property type="match status" value="1"/>
</dbReference>
<evidence type="ECO:0000256" key="8">
    <source>
        <dbReference type="SAM" id="Coils"/>
    </source>
</evidence>
<evidence type="ECO:0000313" key="11">
    <source>
        <dbReference type="EMBL" id="CAD7084587.1"/>
    </source>
</evidence>
<keyword evidence="2" id="KW-0479">Metal-binding</keyword>
<name>A0A7R8YTC7_HERIL</name>
<dbReference type="Pfam" id="PF00096">
    <property type="entry name" value="zf-C2H2"/>
    <property type="match status" value="3"/>
</dbReference>